<evidence type="ECO:0000313" key="1">
    <source>
        <dbReference type="EMBL" id="QTE04026.1"/>
    </source>
</evidence>
<protein>
    <submittedName>
        <fullName evidence="1">Uncharacterized protein</fullName>
    </submittedName>
</protein>
<name>A0A8A4XE92_9VIRU</name>
<proteinExistence type="predicted"/>
<dbReference type="EMBL" id="MW046582">
    <property type="protein sequence ID" value="QTE04026.1"/>
    <property type="molecule type" value="Genomic_DNA"/>
</dbReference>
<sequence length="474" mass="51213">MERKGVLAGRVGKVKGVPMGRFPKTIDSDTVSVTSSTHKEEGASSIDVAEMEDRTHELSEMEQGRTEMMGSRGASKLSMPRPVGFANIDLIFNARMFFTMYVFDPCFGLSEQVGSGTTGVIVFPNYVFNTGNLSMYLDPTARDKIVGIMGANLNVQVKNISGSLKSVGVSAPFVAGGTDQAATNSQITATGLVGHGLERVTELIEGRITISNETTTPTNFRASPTTTTWWANTQKVLNTTPNAINVLNGDKLIPTAQYVEYLNVAGQICPKNGSENQIVADVNYTKQMASIDLTESQGEILAWDYDMHDSFLATKSISDLSKSIQFNTAPDVKYARNGEGAGLITSTFPNFFQLSQFQNHLNDASISAFYITNNNADPVGVAGARHQTLPPKAYLQLVPPPTINPNTIQDFFLNTVLDTTIVISAFGSSVANDNFTHEYVYVPKTTFTGFRNSCLDGGHYVPISGNGIIEIGSE</sequence>
<reference evidence="1" key="1">
    <citation type="submission" date="2020-09" db="EMBL/GenBank/DDBJ databases">
        <title>Parvovirus dark matter in the feces of wild birds.</title>
        <authorList>
            <person name="Dai Z."/>
            <person name="Yang S."/>
            <person name="Zhang W."/>
        </authorList>
    </citation>
    <scope>NUCLEOTIDE SEQUENCE</scope>
    <source>
        <strain evidence="1">Swn66par013</strain>
    </source>
</reference>
<accession>A0A8A4XE92</accession>
<organism evidence="1">
    <name type="scientific">Cygnus columbianus parvoviridae sp</name>
    <dbReference type="NCBI Taxonomy" id="2794474"/>
    <lineage>
        <taxon>Viruses</taxon>
        <taxon>Monodnaviria</taxon>
        <taxon>Shotokuvirae</taxon>
        <taxon>Cossaviricota</taxon>
        <taxon>Quintoviricetes</taxon>
        <taxon>Piccovirales</taxon>
        <taxon>Parvoviridae</taxon>
    </lineage>
</organism>